<gene>
    <name evidence="3" type="ORF">GBAG_2598</name>
</gene>
<evidence type="ECO:0000259" key="1">
    <source>
        <dbReference type="Pfam" id="PF00534"/>
    </source>
</evidence>
<dbReference type="GO" id="GO:1901135">
    <property type="term" value="P:carbohydrate derivative metabolic process"/>
    <property type="evidence" value="ECO:0007669"/>
    <property type="project" value="UniProtKB-ARBA"/>
</dbReference>
<dbReference type="InterPro" id="IPR001296">
    <property type="entry name" value="Glyco_trans_1"/>
</dbReference>
<dbReference type="GO" id="GO:0016757">
    <property type="term" value="F:glycosyltransferase activity"/>
    <property type="evidence" value="ECO:0007669"/>
    <property type="project" value="UniProtKB-KW"/>
</dbReference>
<dbReference type="AlphaFoldDB" id="A0A085GB57"/>
<name>A0A085GB57_9ENTR</name>
<organism evidence="3 4">
    <name type="scientific">Buttiauxella agrestis ATCC 33320</name>
    <dbReference type="NCBI Taxonomy" id="1006004"/>
    <lineage>
        <taxon>Bacteria</taxon>
        <taxon>Pseudomonadati</taxon>
        <taxon>Pseudomonadota</taxon>
        <taxon>Gammaproteobacteria</taxon>
        <taxon>Enterobacterales</taxon>
        <taxon>Enterobacteriaceae</taxon>
        <taxon>Buttiauxella</taxon>
    </lineage>
</organism>
<dbReference type="PANTHER" id="PTHR12526:SF627">
    <property type="entry name" value="D-RHAMNOSYLTRANSFERASE WBPZ"/>
    <property type="match status" value="1"/>
</dbReference>
<feature type="domain" description="Glycosyltransferase subfamily 4-like N-terminal" evidence="2">
    <location>
        <begin position="19"/>
        <end position="178"/>
    </location>
</feature>
<dbReference type="STRING" id="1006004.GBAG_2598"/>
<protein>
    <submittedName>
        <fullName evidence="3">Glycosyltransferase</fullName>
        <ecNumber evidence="3">2.4.1.-</ecNumber>
    </submittedName>
</protein>
<dbReference type="InterPro" id="IPR028098">
    <property type="entry name" value="Glyco_trans_4-like_N"/>
</dbReference>
<dbReference type="Pfam" id="PF00534">
    <property type="entry name" value="Glycos_transf_1"/>
    <property type="match status" value="1"/>
</dbReference>
<feature type="domain" description="Glycosyl transferase family 1" evidence="1">
    <location>
        <begin position="191"/>
        <end position="348"/>
    </location>
</feature>
<comment type="caution">
    <text evidence="3">The sequence shown here is derived from an EMBL/GenBank/DDBJ whole genome shotgun (WGS) entry which is preliminary data.</text>
</comment>
<dbReference type="EC" id="2.4.1.-" evidence="3"/>
<proteinExistence type="predicted"/>
<dbReference type="SUPFAM" id="SSF53756">
    <property type="entry name" value="UDP-Glycosyltransferase/glycogen phosphorylase"/>
    <property type="match status" value="1"/>
</dbReference>
<dbReference type="Gene3D" id="3.40.50.2000">
    <property type="entry name" value="Glycogen Phosphorylase B"/>
    <property type="match status" value="2"/>
</dbReference>
<evidence type="ECO:0000259" key="2">
    <source>
        <dbReference type="Pfam" id="PF13439"/>
    </source>
</evidence>
<dbReference type="Proteomes" id="UP000028653">
    <property type="component" value="Unassembled WGS sequence"/>
</dbReference>
<dbReference type="eggNOG" id="COG0438">
    <property type="taxonomic scope" value="Bacteria"/>
</dbReference>
<reference evidence="3 4" key="1">
    <citation type="submission" date="2014-05" db="EMBL/GenBank/DDBJ databases">
        <title>ATOL: Assembling a taxonomically balanced genome-scale reconstruction of the evolutionary history of the Enterobacteriaceae.</title>
        <authorList>
            <person name="Plunkett G.III."/>
            <person name="Neeno-Eckwall E.C."/>
            <person name="Glasner J.D."/>
            <person name="Perna N.T."/>
        </authorList>
    </citation>
    <scope>NUCLEOTIDE SEQUENCE [LARGE SCALE GENOMIC DNA]</scope>
    <source>
        <strain evidence="3 4">ATCC 33320</strain>
    </source>
</reference>
<keyword evidence="4" id="KW-1185">Reference proteome</keyword>
<evidence type="ECO:0000313" key="4">
    <source>
        <dbReference type="Proteomes" id="UP000028653"/>
    </source>
</evidence>
<accession>A0A085GB57</accession>
<evidence type="ECO:0000313" key="3">
    <source>
        <dbReference type="EMBL" id="KFC80952.1"/>
    </source>
</evidence>
<dbReference type="PANTHER" id="PTHR12526">
    <property type="entry name" value="GLYCOSYLTRANSFERASE"/>
    <property type="match status" value="1"/>
</dbReference>
<dbReference type="Pfam" id="PF13439">
    <property type="entry name" value="Glyco_transf_4"/>
    <property type="match status" value="1"/>
</dbReference>
<dbReference type="EMBL" id="JMPI01000034">
    <property type="protein sequence ID" value="KFC80952.1"/>
    <property type="molecule type" value="Genomic_DNA"/>
</dbReference>
<keyword evidence="3" id="KW-0328">Glycosyltransferase</keyword>
<keyword evidence="3" id="KW-0808">Transferase</keyword>
<sequence length="373" mass="42189">MGHYNMKVLQVCKFFPPVFGGIEQVAYDISDGFYSLHSRSIDVLCVDNKSNDSEEKHNYKIFRCGILGVVFSTPISFSFIKKWREIRNNYDVIHLHLPNPLAVIALFLFPTKNRIVIHWHSDIVKQKKLLFLFKPFQTWILKQAARVIVTSPVYGIKSSALQPYQQKLTCIPIGIDENKMPNNVFYESELHKKYAGKKIVFSLGRLVYYKGFEFLVKAAKQLPPDTVILIGGEGELYGKLTTLISELELTDKVILLGGIPYDQLSAYYKLCDVFCLPSIHESEAFGVVQLEAMSFKKPVVSTDIANSGVPWVNKNGYSGVVVEPGNSEALAAGIITVLEKANVLSENAYLRFHTNFTKNKMVESLNQLYSELR</sequence>